<dbReference type="InterPro" id="IPR041134">
    <property type="entry name" value="Vault_2"/>
</dbReference>
<keyword evidence="1" id="KW-0963">Cytoplasm</keyword>
<sequence length="85" mass="9627">QKAIAVRATKTFKDDLGVTRKNGDEWLVRNTDTETYILGVNETFLDTVKLTTLTSRQYCVILNPIGSDGRPQYGQRKLVKVRHSS</sequence>
<dbReference type="FunFam" id="2.30.30.550:FF:000001">
    <property type="entry name" value="major vault protein-like"/>
    <property type="match status" value="1"/>
</dbReference>
<feature type="non-terminal residue" evidence="2">
    <location>
        <position position="1"/>
    </location>
</feature>
<dbReference type="PANTHER" id="PTHR14165">
    <property type="entry name" value="MAJOR VAULT PROTEIN"/>
    <property type="match status" value="1"/>
</dbReference>
<gene>
    <name evidence="2" type="ORF">CTOB1V02_LOCUS17688</name>
</gene>
<comment type="subcellular location">
    <subcellularLocation>
        <location evidence="1">Cytoplasm</location>
    </subcellularLocation>
</comment>
<dbReference type="GO" id="GO:0005634">
    <property type="term" value="C:nucleus"/>
    <property type="evidence" value="ECO:0007669"/>
    <property type="project" value="TreeGrafter"/>
</dbReference>
<dbReference type="PANTHER" id="PTHR14165:SF3">
    <property type="entry name" value="MAJOR VAULT PROTEIN"/>
    <property type="match status" value="1"/>
</dbReference>
<proteinExistence type="predicted"/>
<dbReference type="Pfam" id="PF01505">
    <property type="entry name" value="Vault"/>
    <property type="match status" value="1"/>
</dbReference>
<feature type="repeat" description="MVP" evidence="1">
    <location>
        <begin position="1"/>
        <end position="54"/>
    </location>
</feature>
<protein>
    <submittedName>
        <fullName evidence="2">Uncharacterized protein</fullName>
    </submittedName>
</protein>
<evidence type="ECO:0000256" key="1">
    <source>
        <dbReference type="PROSITE-ProRule" id="PRU00571"/>
    </source>
</evidence>
<dbReference type="OrthoDB" id="6125719at2759"/>
<keyword evidence="1" id="KW-0687">Ribonucleoprotein</keyword>
<dbReference type="EMBL" id="OB745503">
    <property type="protein sequence ID" value="CAD7239873.1"/>
    <property type="molecule type" value="Genomic_DNA"/>
</dbReference>
<accession>A0A7R8X3L8</accession>
<dbReference type="GO" id="GO:0005737">
    <property type="term" value="C:cytoplasm"/>
    <property type="evidence" value="ECO:0007669"/>
    <property type="project" value="UniProtKB-SubCell"/>
</dbReference>
<evidence type="ECO:0000313" key="2">
    <source>
        <dbReference type="EMBL" id="CAD7239873.1"/>
    </source>
</evidence>
<dbReference type="Gene3D" id="2.30.30.550">
    <property type="entry name" value="Major Vault Protein repeat"/>
    <property type="match status" value="1"/>
</dbReference>
<name>A0A7R8X3L8_9CRUS</name>
<dbReference type="InterPro" id="IPR043179">
    <property type="entry name" value="Vault_2_sf"/>
</dbReference>
<dbReference type="InterPro" id="IPR039059">
    <property type="entry name" value="MVP"/>
</dbReference>
<dbReference type="GO" id="GO:1990904">
    <property type="term" value="C:ribonucleoprotein complex"/>
    <property type="evidence" value="ECO:0007669"/>
    <property type="project" value="UniProtKB-UniRule"/>
</dbReference>
<dbReference type="InterPro" id="IPR041139">
    <property type="entry name" value="MVP_rep_dom"/>
</dbReference>
<dbReference type="AlphaFoldDB" id="A0A7R8X3L8"/>
<dbReference type="Pfam" id="PF17794">
    <property type="entry name" value="Vault_2"/>
    <property type="match status" value="1"/>
</dbReference>
<feature type="non-terminal residue" evidence="2">
    <location>
        <position position="85"/>
    </location>
</feature>
<dbReference type="PROSITE" id="PS51224">
    <property type="entry name" value="MVP"/>
    <property type="match status" value="1"/>
</dbReference>
<organism evidence="2">
    <name type="scientific">Cyprideis torosa</name>
    <dbReference type="NCBI Taxonomy" id="163714"/>
    <lineage>
        <taxon>Eukaryota</taxon>
        <taxon>Metazoa</taxon>
        <taxon>Ecdysozoa</taxon>
        <taxon>Arthropoda</taxon>
        <taxon>Crustacea</taxon>
        <taxon>Oligostraca</taxon>
        <taxon>Ostracoda</taxon>
        <taxon>Podocopa</taxon>
        <taxon>Podocopida</taxon>
        <taxon>Cytherocopina</taxon>
        <taxon>Cytheroidea</taxon>
        <taxon>Cytherideidae</taxon>
        <taxon>Cyprideis</taxon>
    </lineage>
</organism>
<dbReference type="Gene3D" id="2.30.30.560">
    <property type="match status" value="1"/>
</dbReference>
<dbReference type="InterPro" id="IPR002499">
    <property type="entry name" value="Vault_N"/>
</dbReference>
<dbReference type="InterPro" id="IPR043023">
    <property type="entry name" value="MVP_rep_sf"/>
</dbReference>
<reference evidence="2" key="1">
    <citation type="submission" date="2020-11" db="EMBL/GenBank/DDBJ databases">
        <authorList>
            <person name="Tran Van P."/>
        </authorList>
    </citation>
    <scope>NUCLEOTIDE SEQUENCE</scope>
</reference>